<accession>A0AAN9XZN3</accession>
<evidence type="ECO:0000313" key="4">
    <source>
        <dbReference type="Proteomes" id="UP001367676"/>
    </source>
</evidence>
<dbReference type="EMBL" id="JBBCAQ010000037">
    <property type="protein sequence ID" value="KAK7574360.1"/>
    <property type="molecule type" value="Genomic_DNA"/>
</dbReference>
<feature type="transmembrane region" description="Helical" evidence="1">
    <location>
        <begin position="308"/>
        <end position="328"/>
    </location>
</feature>
<proteinExistence type="predicted"/>
<evidence type="ECO:0000256" key="1">
    <source>
        <dbReference type="SAM" id="Phobius"/>
    </source>
</evidence>
<dbReference type="PANTHER" id="PTHR31650">
    <property type="entry name" value="O-ACYLTRANSFERASE (WSD1-LIKE) FAMILY PROTEIN"/>
    <property type="match status" value="1"/>
</dbReference>
<evidence type="ECO:0000259" key="2">
    <source>
        <dbReference type="Pfam" id="PF06974"/>
    </source>
</evidence>
<feature type="transmembrane region" description="Helical" evidence="1">
    <location>
        <begin position="280"/>
        <end position="301"/>
    </location>
</feature>
<dbReference type="PANTHER" id="PTHR31650:SF23">
    <property type="entry name" value="GH11223P"/>
    <property type="match status" value="1"/>
</dbReference>
<dbReference type="GO" id="GO:0005886">
    <property type="term" value="C:plasma membrane"/>
    <property type="evidence" value="ECO:0007669"/>
    <property type="project" value="TreeGrafter"/>
</dbReference>
<evidence type="ECO:0000313" key="3">
    <source>
        <dbReference type="EMBL" id="KAK7574360.1"/>
    </source>
</evidence>
<reference evidence="3 4" key="1">
    <citation type="submission" date="2024-03" db="EMBL/GenBank/DDBJ databases">
        <title>Adaptation during the transition from Ophiocordyceps entomopathogen to insect associate is accompanied by gene loss and intensified selection.</title>
        <authorList>
            <person name="Ward C.M."/>
            <person name="Onetto C.A."/>
            <person name="Borneman A.R."/>
        </authorList>
    </citation>
    <scope>NUCLEOTIDE SEQUENCE [LARGE SCALE GENOMIC DNA]</scope>
    <source>
        <strain evidence="3">AWRI1</strain>
        <tissue evidence="3">Single Adult Female</tissue>
    </source>
</reference>
<dbReference type="AlphaFoldDB" id="A0AAN9XZN3"/>
<dbReference type="Pfam" id="PF06974">
    <property type="entry name" value="WS_DGAT_C"/>
    <property type="match status" value="1"/>
</dbReference>
<dbReference type="Proteomes" id="UP001367676">
    <property type="component" value="Unassembled WGS sequence"/>
</dbReference>
<dbReference type="InterPro" id="IPR009721">
    <property type="entry name" value="O-acyltransferase_WSD1_C"/>
</dbReference>
<comment type="caution">
    <text evidence="3">The sequence shown here is derived from an EMBL/GenBank/DDBJ whole genome shotgun (WGS) entry which is preliminary data.</text>
</comment>
<keyword evidence="1" id="KW-0812">Transmembrane</keyword>
<dbReference type="InterPro" id="IPR045034">
    <property type="entry name" value="O-acyltransferase_WSD1-like"/>
</dbReference>
<gene>
    <name evidence="3" type="ORF">V9T40_011551</name>
</gene>
<protein>
    <recommendedName>
        <fullName evidence="2">O-acyltransferase WSD1 C-terminal domain-containing protein</fullName>
    </recommendedName>
</protein>
<dbReference type="GO" id="GO:0008374">
    <property type="term" value="F:O-acyltransferase activity"/>
    <property type="evidence" value="ECO:0007669"/>
    <property type="project" value="InterPro"/>
</dbReference>
<keyword evidence="4" id="KW-1185">Reference proteome</keyword>
<organism evidence="3 4">
    <name type="scientific">Parthenolecanium corni</name>
    <dbReference type="NCBI Taxonomy" id="536013"/>
    <lineage>
        <taxon>Eukaryota</taxon>
        <taxon>Metazoa</taxon>
        <taxon>Ecdysozoa</taxon>
        <taxon>Arthropoda</taxon>
        <taxon>Hexapoda</taxon>
        <taxon>Insecta</taxon>
        <taxon>Pterygota</taxon>
        <taxon>Neoptera</taxon>
        <taxon>Paraneoptera</taxon>
        <taxon>Hemiptera</taxon>
        <taxon>Sternorrhyncha</taxon>
        <taxon>Coccoidea</taxon>
        <taxon>Coccidae</taxon>
        <taxon>Parthenolecanium</taxon>
    </lineage>
</organism>
<keyword evidence="1" id="KW-1133">Transmembrane helix</keyword>
<feature type="domain" description="O-acyltransferase WSD1 C-terminal" evidence="2">
    <location>
        <begin position="433"/>
        <end position="579"/>
    </location>
</feature>
<name>A0AAN9XZN3_9HEMI</name>
<keyword evidence="1" id="KW-0472">Membrane</keyword>
<dbReference type="GO" id="GO:0019432">
    <property type="term" value="P:triglyceride biosynthetic process"/>
    <property type="evidence" value="ECO:0007669"/>
    <property type="project" value="TreeGrafter"/>
</dbReference>
<sequence>MDTYRTQGTLTIVLQIKGQCDVNLIRQKIMQDVIDRRRKDGTLRFPHMKCGLTSCWGRYAWVRDTSQFDISNHVVHVVNPVLRNRVVTKANIQEYISEQTTKFIPPWNNQPPWQIMLISVEPDRFYMLARVHHLYVSEDNISFGHMLMIKKENEWTPTPPQELDSIEDVLQQIFRQPKSFPLLYDHICQVLSNSWNEMIAAYDPLQNPSFEKSSPNIFEFYIICFIALLAIVREYLQRGDDLVAIIRRETSRRHVGPCLFLRCCLNTLYPFVIVRLIVAWWWFICVKCILHLPITVLHFLYHTQIYTRWFFVSLRAIGEVIYLFYLVYTAPRVILDELFWPLFRRPGHHLQRESLSGRKVVCWTEPIPIDLIRRIRDKTGVASCEIQLFAVAASLGEFFAESRLKVGKQIETTTRFIPQEHLLKSAKSISSGLLCLSLPMNIPEDDALYGLHMMQQALQDAMTSQTALYLASLWQYDYGLLTSVFPSFVARILLYVLSTRYSIMLTHVEAHTKEMKKRHLVWGQEVESFIYWRPPQANVCLSVTVINYGEEMRFAVMADAQLAPNYTNVVSRYVHHIKQLAVEAENYTMPSKIPGMQSPLPTIAE</sequence>